<reference evidence="3 4" key="1">
    <citation type="submission" date="2016-10" db="EMBL/GenBank/DDBJ databases">
        <authorList>
            <person name="de Groot N.N."/>
        </authorList>
    </citation>
    <scope>NUCLEOTIDE SEQUENCE [LARGE SCALE GENOMIC DNA]</scope>
    <source>
        <strain evidence="3 4">DSM 26424</strain>
    </source>
</reference>
<dbReference type="PANTHER" id="PTHR37422">
    <property type="entry name" value="TEICHURONIC ACID BIOSYNTHESIS PROTEIN TUAE"/>
    <property type="match status" value="1"/>
</dbReference>
<feature type="transmembrane region" description="Helical" evidence="2">
    <location>
        <begin position="231"/>
        <end position="261"/>
    </location>
</feature>
<feature type="transmembrane region" description="Helical" evidence="2">
    <location>
        <begin position="48"/>
        <end position="66"/>
    </location>
</feature>
<dbReference type="AlphaFoldDB" id="A0A1G8NLC7"/>
<feature type="transmembrane region" description="Helical" evidence="2">
    <location>
        <begin position="197"/>
        <end position="219"/>
    </location>
</feature>
<feature type="region of interest" description="Disordered" evidence="1">
    <location>
        <begin position="448"/>
        <end position="467"/>
    </location>
</feature>
<feature type="transmembrane region" description="Helical" evidence="2">
    <location>
        <begin position="357"/>
        <end position="382"/>
    </location>
</feature>
<feature type="transmembrane region" description="Helical" evidence="2">
    <location>
        <begin position="78"/>
        <end position="96"/>
    </location>
</feature>
<dbReference type="PANTHER" id="PTHR37422:SF13">
    <property type="entry name" value="LIPOPOLYSACCHARIDE BIOSYNTHESIS PROTEIN PA4999-RELATED"/>
    <property type="match status" value="1"/>
</dbReference>
<keyword evidence="2" id="KW-0812">Transmembrane</keyword>
<evidence type="ECO:0008006" key="5">
    <source>
        <dbReference type="Google" id="ProtNLM"/>
    </source>
</evidence>
<proteinExistence type="predicted"/>
<accession>A0A1G8NLC7</accession>
<feature type="transmembrane region" description="Helical" evidence="2">
    <location>
        <begin position="116"/>
        <end position="137"/>
    </location>
</feature>
<protein>
    <recommendedName>
        <fullName evidence="5">O-antigen ligase like membrane protein</fullName>
    </recommendedName>
</protein>
<keyword evidence="4" id="KW-1185">Reference proteome</keyword>
<feature type="transmembrane region" description="Helical" evidence="2">
    <location>
        <begin position="267"/>
        <end position="285"/>
    </location>
</feature>
<organism evidence="3 4">
    <name type="scientific">Salipiger marinus</name>
    <dbReference type="NCBI Taxonomy" id="555512"/>
    <lineage>
        <taxon>Bacteria</taxon>
        <taxon>Pseudomonadati</taxon>
        <taxon>Pseudomonadota</taxon>
        <taxon>Alphaproteobacteria</taxon>
        <taxon>Rhodobacterales</taxon>
        <taxon>Roseobacteraceae</taxon>
        <taxon>Salipiger</taxon>
    </lineage>
</organism>
<evidence type="ECO:0000256" key="2">
    <source>
        <dbReference type="SAM" id="Phobius"/>
    </source>
</evidence>
<dbReference type="EMBL" id="FNEJ01000010">
    <property type="protein sequence ID" value="SDI80975.1"/>
    <property type="molecule type" value="Genomic_DNA"/>
</dbReference>
<feature type="compositionally biased region" description="Basic and acidic residues" evidence="1">
    <location>
        <begin position="457"/>
        <end position="467"/>
    </location>
</feature>
<name>A0A1G8NLC7_9RHOB</name>
<keyword evidence="2" id="KW-0472">Membrane</keyword>
<keyword evidence="2" id="KW-1133">Transmembrane helix</keyword>
<evidence type="ECO:0000313" key="4">
    <source>
        <dbReference type="Proteomes" id="UP000199093"/>
    </source>
</evidence>
<gene>
    <name evidence="3" type="ORF">SAMN04487993_1010129</name>
</gene>
<evidence type="ECO:0000313" key="3">
    <source>
        <dbReference type="EMBL" id="SDI80975.1"/>
    </source>
</evidence>
<sequence>MLALWPLVTVALFRRLAVDRALILSLLLGYLFLPEPPAVFDLPLMPPLTKHNIPALTAFVLVLFRGGSDGSFLPESGLGRVLLAVFVLSPALTVVTNAEPVFFGRIGLPGLGIKDAVALTLQQLLLVLPFLLARRFLATGGAQREILRALVWGGLVYSVLMLVEIRLSPQLNNWIYGYYQHFFGQSIRFGGYRPVVFLYHGLWVAFFLMTSAVAAWALWRRDPAASKLRALLAALYLTAVLVLAKSMGALVLGLLVIPAVLLLTRRMQIRLALLIGLLALAYPLVKGAGLVPEQALLDRAAAIDQDRAYSLEFRFDNENTLLERAYLKPVFGWGSWGRNQILDPVTGFITTVSDGRWIIVIGVYGWVGFLAEFGLLLLPLILLWREAKHAPPDAVSPLIAPLSLLLAVNVADMIPNATLTPLTWMVAGALTGYAEALKAQRLGRRAPENPALPAAAPRDKPRWQSIM</sequence>
<dbReference type="InterPro" id="IPR051533">
    <property type="entry name" value="WaaL-like"/>
</dbReference>
<dbReference type="STRING" id="555512.SAMN04487993_1010129"/>
<dbReference type="Proteomes" id="UP000199093">
    <property type="component" value="Unassembled WGS sequence"/>
</dbReference>
<evidence type="ECO:0000256" key="1">
    <source>
        <dbReference type="SAM" id="MobiDB-lite"/>
    </source>
</evidence>